<feature type="region of interest" description="Disordered" evidence="4">
    <location>
        <begin position="31"/>
        <end position="51"/>
    </location>
</feature>
<feature type="binding site" evidence="2">
    <location>
        <position position="147"/>
    </location>
    <ligand>
        <name>Cu cation</name>
        <dbReference type="ChEBI" id="CHEBI:23378"/>
    </ligand>
</feature>
<dbReference type="SUPFAM" id="SSF52833">
    <property type="entry name" value="Thioredoxin-like"/>
    <property type="match status" value="1"/>
</dbReference>
<dbReference type="GO" id="GO:0046872">
    <property type="term" value="F:metal ion binding"/>
    <property type="evidence" value="ECO:0007669"/>
    <property type="project" value="UniProtKB-KW"/>
</dbReference>
<dbReference type="PANTHER" id="PTHR12151:SF5">
    <property type="entry name" value="AT19154P"/>
    <property type="match status" value="1"/>
</dbReference>
<dbReference type="Pfam" id="PF02630">
    <property type="entry name" value="SCO1-SenC"/>
    <property type="match status" value="1"/>
</dbReference>
<dbReference type="InterPro" id="IPR036249">
    <property type="entry name" value="Thioredoxin-like_sf"/>
</dbReference>
<feature type="binding site" evidence="2">
    <location>
        <position position="236"/>
    </location>
    <ligand>
        <name>Cu cation</name>
        <dbReference type="ChEBI" id="CHEBI:23378"/>
    </ligand>
</feature>
<dbReference type="FunFam" id="3.40.30.10:FF:000013">
    <property type="entry name" value="Blast:Protein SCO1 homolog, mitochondrial"/>
    <property type="match status" value="1"/>
</dbReference>
<dbReference type="Proteomes" id="UP001472866">
    <property type="component" value="Chromosome 01"/>
</dbReference>
<dbReference type="Gene3D" id="3.40.30.10">
    <property type="entry name" value="Glutaredoxin"/>
    <property type="match status" value="1"/>
</dbReference>
<evidence type="ECO:0000256" key="4">
    <source>
        <dbReference type="SAM" id="MobiDB-lite"/>
    </source>
</evidence>
<organism evidence="5 6">
    <name type="scientific">Chloropicon roscoffensis</name>
    <dbReference type="NCBI Taxonomy" id="1461544"/>
    <lineage>
        <taxon>Eukaryota</taxon>
        <taxon>Viridiplantae</taxon>
        <taxon>Chlorophyta</taxon>
        <taxon>Chloropicophyceae</taxon>
        <taxon>Chloropicales</taxon>
        <taxon>Chloropicaceae</taxon>
        <taxon>Chloropicon</taxon>
    </lineage>
</organism>
<dbReference type="GO" id="GO:0033617">
    <property type="term" value="P:mitochondrial respiratory chain complex IV assembly"/>
    <property type="evidence" value="ECO:0007669"/>
    <property type="project" value="TreeGrafter"/>
</dbReference>
<proteinExistence type="inferred from homology"/>
<keyword evidence="2" id="KW-0186">Copper</keyword>
<evidence type="ECO:0000256" key="1">
    <source>
        <dbReference type="ARBA" id="ARBA00010996"/>
    </source>
</evidence>
<sequence>MWSLWRRCSSDARAGIRSLLRSAGAAQESGHRALQAGRLAPATSSSSSSSWSRSAREFSSKASSSSRIPPQALSYGSLAVLMATGGGIAAYYRYLREEHVKEVKNLPSSGKAAVGGPWTLVGPNGQAFDSKSLEGEFSLLYFGFTFCPDICPDELEKIAESVDLVEKLTKRKVRPVFITIDPERDSTEIVNEYCEEFHPRLLGLTGSAEQIKRVTRLFRVYFSKTNDSAEDYLIDHSIISYLVDPEGNFVKFFGKNSTANDMAMEMKRFVDNWKNAHRNY</sequence>
<protein>
    <submittedName>
        <fullName evidence="5">Copper chaperone SCO1/SenC</fullName>
    </submittedName>
</protein>
<keyword evidence="2" id="KW-0479">Metal-binding</keyword>
<feature type="disulfide bond" description="Redox-active" evidence="3">
    <location>
        <begin position="147"/>
        <end position="151"/>
    </location>
</feature>
<dbReference type="GO" id="GO:0005739">
    <property type="term" value="C:mitochondrion"/>
    <property type="evidence" value="ECO:0007669"/>
    <property type="project" value="GOC"/>
</dbReference>
<dbReference type="PANTHER" id="PTHR12151">
    <property type="entry name" value="ELECTRON TRANSPORT PROTIN SCO1/SENC FAMILY MEMBER"/>
    <property type="match status" value="1"/>
</dbReference>
<dbReference type="CDD" id="cd02968">
    <property type="entry name" value="SCO"/>
    <property type="match status" value="1"/>
</dbReference>
<name>A0AAX4NZI7_9CHLO</name>
<accession>A0AAX4NZI7</accession>
<dbReference type="AlphaFoldDB" id="A0AAX4NZI7"/>
<dbReference type="EMBL" id="CP151501">
    <property type="protein sequence ID" value="WZN58876.1"/>
    <property type="molecule type" value="Genomic_DNA"/>
</dbReference>
<evidence type="ECO:0000256" key="3">
    <source>
        <dbReference type="PIRSR" id="PIRSR603782-2"/>
    </source>
</evidence>
<keyword evidence="3" id="KW-1015">Disulfide bond</keyword>
<feature type="binding site" evidence="2">
    <location>
        <position position="151"/>
    </location>
    <ligand>
        <name>Cu cation</name>
        <dbReference type="ChEBI" id="CHEBI:23378"/>
    </ligand>
</feature>
<evidence type="ECO:0000313" key="5">
    <source>
        <dbReference type="EMBL" id="WZN58876.1"/>
    </source>
</evidence>
<comment type="similarity">
    <text evidence="1">Belongs to the SCO1/2 family.</text>
</comment>
<evidence type="ECO:0000256" key="2">
    <source>
        <dbReference type="PIRSR" id="PIRSR603782-1"/>
    </source>
</evidence>
<gene>
    <name evidence="5" type="ORF">HKI87_01g04000</name>
</gene>
<dbReference type="InterPro" id="IPR003782">
    <property type="entry name" value="SCO1/SenC"/>
</dbReference>
<evidence type="ECO:0000313" key="6">
    <source>
        <dbReference type="Proteomes" id="UP001472866"/>
    </source>
</evidence>
<reference evidence="5 6" key="1">
    <citation type="submission" date="2024-03" db="EMBL/GenBank/DDBJ databases">
        <title>Complete genome sequence of the green alga Chloropicon roscoffensis RCC1871.</title>
        <authorList>
            <person name="Lemieux C."/>
            <person name="Pombert J.-F."/>
            <person name="Otis C."/>
            <person name="Turmel M."/>
        </authorList>
    </citation>
    <scope>NUCLEOTIDE SEQUENCE [LARGE SCALE GENOMIC DNA]</scope>
    <source>
        <strain evidence="5 6">RCC1871</strain>
    </source>
</reference>
<keyword evidence="6" id="KW-1185">Reference proteome</keyword>